<protein>
    <submittedName>
        <fullName evidence="2">Uncharacterized protein</fullName>
    </submittedName>
</protein>
<accession>A0A7X9ZTA1</accession>
<dbReference type="RefSeq" id="WP_169572607.1">
    <property type="nucleotide sequence ID" value="NZ_JABBFV010000005.1"/>
</dbReference>
<evidence type="ECO:0000313" key="3">
    <source>
        <dbReference type="Proteomes" id="UP000519023"/>
    </source>
</evidence>
<dbReference type="AlphaFoldDB" id="A0A7X9ZTA1"/>
<dbReference type="EMBL" id="JABBFV010000005">
    <property type="protein sequence ID" value="NML10391.1"/>
    <property type="molecule type" value="Genomic_DNA"/>
</dbReference>
<name>A0A7X9ZTA1_9SPHN</name>
<feature type="compositionally biased region" description="Pro residues" evidence="1">
    <location>
        <begin position="1"/>
        <end position="38"/>
    </location>
</feature>
<dbReference type="Proteomes" id="UP000519023">
    <property type="component" value="Unassembled WGS sequence"/>
</dbReference>
<keyword evidence="3" id="KW-1185">Reference proteome</keyword>
<feature type="region of interest" description="Disordered" evidence="1">
    <location>
        <begin position="1"/>
        <end position="55"/>
    </location>
</feature>
<gene>
    <name evidence="2" type="ORF">HHL08_09545</name>
</gene>
<organism evidence="2 3">
    <name type="scientific">Sphingobium psychrophilum</name>
    <dbReference type="NCBI Taxonomy" id="2728834"/>
    <lineage>
        <taxon>Bacteria</taxon>
        <taxon>Pseudomonadati</taxon>
        <taxon>Pseudomonadota</taxon>
        <taxon>Alphaproteobacteria</taxon>
        <taxon>Sphingomonadales</taxon>
        <taxon>Sphingomonadaceae</taxon>
        <taxon>Sphingobium</taxon>
    </lineage>
</organism>
<reference evidence="2 3" key="1">
    <citation type="submission" date="2020-04" db="EMBL/GenBank/DDBJ databases">
        <title>Sphingobium sp. AR-3-1 isolated from Arctic soil.</title>
        <authorList>
            <person name="Dahal R.H."/>
            <person name="Chaudhary D.K."/>
        </authorList>
    </citation>
    <scope>NUCLEOTIDE SEQUENCE [LARGE SCALE GENOMIC DNA]</scope>
    <source>
        <strain evidence="2 3">AR-3-1</strain>
    </source>
</reference>
<evidence type="ECO:0000313" key="2">
    <source>
        <dbReference type="EMBL" id="NML10391.1"/>
    </source>
</evidence>
<proteinExistence type="predicted"/>
<evidence type="ECO:0000256" key="1">
    <source>
        <dbReference type="SAM" id="MobiDB-lite"/>
    </source>
</evidence>
<sequence length="55" mass="5874">MATQPEFPPPDTIEPQSPPEAPPGPGPAEDPFSEPPEIIPDVPDQDYPGRENDPA</sequence>
<comment type="caution">
    <text evidence="2">The sequence shown here is derived from an EMBL/GenBank/DDBJ whole genome shotgun (WGS) entry which is preliminary data.</text>
</comment>